<dbReference type="SMART" id="SM00827">
    <property type="entry name" value="PKS_AT"/>
    <property type="match status" value="1"/>
</dbReference>
<evidence type="ECO:0000256" key="8">
    <source>
        <dbReference type="PIRSR" id="PIRSR000446-1"/>
    </source>
</evidence>
<dbReference type="SUPFAM" id="SSF55048">
    <property type="entry name" value="Probable ACP-binding domain of malonyl-CoA ACP transacylase"/>
    <property type="match status" value="1"/>
</dbReference>
<dbReference type="AlphaFoldDB" id="A0AAJ0Y611"/>
<evidence type="ECO:0000256" key="2">
    <source>
        <dbReference type="ARBA" id="ARBA00013258"/>
    </source>
</evidence>
<dbReference type="InterPro" id="IPR050858">
    <property type="entry name" value="Mal-CoA-ACP_Trans/PKS_FabD"/>
</dbReference>
<protein>
    <recommendedName>
        <fullName evidence="3 7">Malonyl CoA-acyl carrier protein transacylase</fullName>
        <ecNumber evidence="2 7">2.3.1.39</ecNumber>
    </recommendedName>
</protein>
<evidence type="ECO:0000313" key="10">
    <source>
        <dbReference type="EMBL" id="ARX33176.1"/>
    </source>
</evidence>
<dbReference type="EMBL" id="CP021694">
    <property type="protein sequence ID" value="ARX33176.1"/>
    <property type="molecule type" value="Genomic_DNA"/>
</dbReference>
<dbReference type="Proteomes" id="UP000195540">
    <property type="component" value="Chromosome"/>
</dbReference>
<dbReference type="GO" id="GO:0005829">
    <property type="term" value="C:cytosol"/>
    <property type="evidence" value="ECO:0007669"/>
    <property type="project" value="TreeGrafter"/>
</dbReference>
<dbReference type="PIRSF" id="PIRSF000446">
    <property type="entry name" value="Mct"/>
    <property type="match status" value="1"/>
</dbReference>
<evidence type="ECO:0000259" key="9">
    <source>
        <dbReference type="SMART" id="SM00827"/>
    </source>
</evidence>
<feature type="active site" evidence="8">
    <location>
        <position position="102"/>
    </location>
</feature>
<evidence type="ECO:0000313" key="11">
    <source>
        <dbReference type="Proteomes" id="UP000195540"/>
    </source>
</evidence>
<dbReference type="RefSeq" id="WP_004249071.1">
    <property type="nucleotide sequence ID" value="NZ_BGKS01000001.1"/>
</dbReference>
<reference evidence="10 11" key="1">
    <citation type="submission" date="2017-05" db="EMBL/GenBank/DDBJ databases">
        <title>Whole genome sequencing of Proteus mirabilis AR_0155.</title>
        <authorList>
            <person name="Conlan S."/>
            <person name="Thomas P.J."/>
            <person name="Mullikin J."/>
            <person name="Frank K.M."/>
            <person name="Segre J.A."/>
        </authorList>
    </citation>
    <scope>NUCLEOTIDE SEQUENCE [LARGE SCALE GENOMIC DNA]</scope>
    <source>
        <strain evidence="10 11">AR_0155</strain>
    </source>
</reference>
<name>A0AAJ0Y611_PROMI</name>
<dbReference type="InterPro" id="IPR024925">
    <property type="entry name" value="Malonyl_CoA-ACP_transAc"/>
</dbReference>
<dbReference type="InterPro" id="IPR001227">
    <property type="entry name" value="Ac_transferase_dom_sf"/>
</dbReference>
<evidence type="ECO:0000256" key="7">
    <source>
        <dbReference type="PIRNR" id="PIRNR000446"/>
    </source>
</evidence>
<dbReference type="InterPro" id="IPR016036">
    <property type="entry name" value="Malonyl_transacylase_ACP-bd"/>
</dbReference>
<dbReference type="Pfam" id="PF00698">
    <property type="entry name" value="Acyl_transf_1"/>
    <property type="match status" value="1"/>
</dbReference>
<dbReference type="EC" id="2.3.1.39" evidence="2 7"/>
<evidence type="ECO:0000256" key="5">
    <source>
        <dbReference type="ARBA" id="ARBA00023315"/>
    </source>
</evidence>
<dbReference type="PANTHER" id="PTHR42681">
    <property type="entry name" value="MALONYL-COA-ACYL CARRIER PROTEIN TRANSACYLASE, MITOCHONDRIAL"/>
    <property type="match status" value="1"/>
</dbReference>
<dbReference type="GO" id="GO:0004314">
    <property type="term" value="F:[acyl-carrier-protein] S-malonyltransferase activity"/>
    <property type="evidence" value="ECO:0007669"/>
    <property type="project" value="UniProtKB-EC"/>
</dbReference>
<feature type="active site" evidence="8">
    <location>
        <position position="210"/>
    </location>
</feature>
<dbReference type="SUPFAM" id="SSF52151">
    <property type="entry name" value="FabD/lysophospholipase-like"/>
    <property type="match status" value="1"/>
</dbReference>
<sequence>MPLREKKYHQNQESILFFPGQGRPYLGMGNRVYRDVPSIKEVWNCASEIAGFDVRTVCLKGPMNKLVQTCYQQVALTTINIASLYLLREHCCVNEAGYSGHSAGEYSALFAANVLELESVFKLISYRASIMQQLAKNNKGVMYVVKNCSYQTLSTLIDQQDLATKVNICCDNSELHQVIGGEYASVRKVVNQLANMKIETNKLAVNGAWHTELMSEGKNLLAHFLQTIPFSIPDKPLVMNVSAEIVSDIETIKQNLVNQLTETVRWTATMALWCHLGYHNFIELGDSKSLYYLAKNSYTLKDKNILHVNDYI</sequence>
<accession>A0AAJ0Y611</accession>
<comment type="pathway">
    <text evidence="1">Lipid metabolism; fatty acid biosynthesis.</text>
</comment>
<dbReference type="Gene3D" id="3.40.366.10">
    <property type="entry name" value="Malonyl-Coenzyme A Acyl Carrier Protein, domain 2"/>
    <property type="match status" value="1"/>
</dbReference>
<evidence type="ECO:0000256" key="4">
    <source>
        <dbReference type="ARBA" id="ARBA00022679"/>
    </source>
</evidence>
<dbReference type="GO" id="GO:0006633">
    <property type="term" value="P:fatty acid biosynthetic process"/>
    <property type="evidence" value="ECO:0007669"/>
    <property type="project" value="TreeGrafter"/>
</dbReference>
<gene>
    <name evidence="10" type="ORF">AM402_03125</name>
</gene>
<dbReference type="PANTHER" id="PTHR42681:SF1">
    <property type="entry name" value="MALONYL-COA-ACYL CARRIER PROTEIN TRANSACYLASE, MITOCHONDRIAL"/>
    <property type="match status" value="1"/>
</dbReference>
<dbReference type="InterPro" id="IPR016035">
    <property type="entry name" value="Acyl_Trfase/lysoPLipase"/>
</dbReference>
<comment type="catalytic activity">
    <reaction evidence="6 7">
        <text>holo-[ACP] + malonyl-CoA = malonyl-[ACP] + CoA</text>
        <dbReference type="Rhea" id="RHEA:41792"/>
        <dbReference type="Rhea" id="RHEA-COMP:9623"/>
        <dbReference type="Rhea" id="RHEA-COMP:9685"/>
        <dbReference type="ChEBI" id="CHEBI:57287"/>
        <dbReference type="ChEBI" id="CHEBI:57384"/>
        <dbReference type="ChEBI" id="CHEBI:64479"/>
        <dbReference type="ChEBI" id="CHEBI:78449"/>
        <dbReference type="EC" id="2.3.1.39"/>
    </reaction>
</comment>
<evidence type="ECO:0000256" key="3">
    <source>
        <dbReference type="ARBA" id="ARBA00018953"/>
    </source>
</evidence>
<feature type="domain" description="Malonyl-CoA:ACP transacylase (MAT)" evidence="9">
    <location>
        <begin position="17"/>
        <end position="304"/>
    </location>
</feature>
<evidence type="ECO:0000256" key="1">
    <source>
        <dbReference type="ARBA" id="ARBA00005194"/>
    </source>
</evidence>
<dbReference type="Gene3D" id="3.30.70.250">
    <property type="entry name" value="Malonyl-CoA ACP transacylase, ACP-binding"/>
    <property type="match status" value="1"/>
</dbReference>
<keyword evidence="5 7" id="KW-0012">Acyltransferase</keyword>
<keyword evidence="4 7" id="KW-0808">Transferase</keyword>
<proteinExistence type="inferred from homology"/>
<comment type="similarity">
    <text evidence="7">Belongs to the fabD family.</text>
</comment>
<organism evidence="10 11">
    <name type="scientific">Proteus mirabilis</name>
    <dbReference type="NCBI Taxonomy" id="584"/>
    <lineage>
        <taxon>Bacteria</taxon>
        <taxon>Pseudomonadati</taxon>
        <taxon>Pseudomonadota</taxon>
        <taxon>Gammaproteobacteria</taxon>
        <taxon>Enterobacterales</taxon>
        <taxon>Morganellaceae</taxon>
        <taxon>Proteus</taxon>
    </lineage>
</organism>
<evidence type="ECO:0000256" key="6">
    <source>
        <dbReference type="ARBA" id="ARBA00048462"/>
    </source>
</evidence>
<dbReference type="InterPro" id="IPR014043">
    <property type="entry name" value="Acyl_transferase_dom"/>
</dbReference>